<dbReference type="Gene3D" id="3.40.30.10">
    <property type="entry name" value="Glutaredoxin"/>
    <property type="match status" value="1"/>
</dbReference>
<keyword evidence="3" id="KW-1185">Reference proteome</keyword>
<dbReference type="InterPro" id="IPR036249">
    <property type="entry name" value="Thioredoxin-like_sf"/>
</dbReference>
<dbReference type="KEGG" id="spii:G7077_00075"/>
<proteinExistence type="predicted"/>
<dbReference type="InterPro" id="IPR002109">
    <property type="entry name" value="Glutaredoxin"/>
</dbReference>
<dbReference type="EMBL" id="CP049869">
    <property type="protein sequence ID" value="QIK77554.1"/>
    <property type="molecule type" value="Genomic_DNA"/>
</dbReference>
<dbReference type="AlphaFoldDB" id="A0A6G7YLD6"/>
<accession>A0A6G7YLD6</accession>
<organism evidence="2 3">
    <name type="scientific">Sphingomonas piscis</name>
    <dbReference type="NCBI Taxonomy" id="2714943"/>
    <lineage>
        <taxon>Bacteria</taxon>
        <taxon>Pseudomonadati</taxon>
        <taxon>Pseudomonadota</taxon>
        <taxon>Alphaproteobacteria</taxon>
        <taxon>Sphingomonadales</taxon>
        <taxon>Sphingomonadaceae</taxon>
        <taxon>Sphingomonas</taxon>
    </lineage>
</organism>
<gene>
    <name evidence="2" type="ORF">G7077_00075</name>
</gene>
<dbReference type="Proteomes" id="UP000503222">
    <property type="component" value="Chromosome"/>
</dbReference>
<evidence type="ECO:0000259" key="1">
    <source>
        <dbReference type="Pfam" id="PF00462"/>
    </source>
</evidence>
<dbReference type="Pfam" id="PF00462">
    <property type="entry name" value="Glutaredoxin"/>
    <property type="match status" value="1"/>
</dbReference>
<dbReference type="InterPro" id="IPR014025">
    <property type="entry name" value="Glutaredoxin_subgr"/>
</dbReference>
<dbReference type="PRINTS" id="PR00160">
    <property type="entry name" value="GLUTAREDOXIN"/>
</dbReference>
<dbReference type="PROSITE" id="PS51354">
    <property type="entry name" value="GLUTAREDOXIN_2"/>
    <property type="match status" value="1"/>
</dbReference>
<reference evidence="2 3" key="1">
    <citation type="submission" date="2020-03" db="EMBL/GenBank/DDBJ databases">
        <title>Sphingomonas sp. nov., isolated from fish.</title>
        <authorList>
            <person name="Hyun D.-W."/>
            <person name="Bae J.-W."/>
        </authorList>
    </citation>
    <scope>NUCLEOTIDE SEQUENCE [LARGE SCALE GENOMIC DNA]</scope>
    <source>
        <strain evidence="2 3">HDW15B</strain>
    </source>
</reference>
<dbReference type="RefSeq" id="WP_166409950.1">
    <property type="nucleotide sequence ID" value="NZ_CP049869.1"/>
</dbReference>
<dbReference type="SUPFAM" id="SSF52833">
    <property type="entry name" value="Thioredoxin-like"/>
    <property type="match status" value="1"/>
</dbReference>
<sequence length="84" mass="9444">MPESRSATLYRMVLPEHTCPFGVRAKEMLEQAGYEIEEHILESRDEVEAFKDEHGVSTTPQVFIDGERIGGSSDLEAYLAEENA</sequence>
<name>A0A6G7YLD6_9SPHN</name>
<protein>
    <submittedName>
        <fullName evidence="2">Glutaredoxin</fullName>
    </submittedName>
</protein>
<evidence type="ECO:0000313" key="2">
    <source>
        <dbReference type="EMBL" id="QIK77554.1"/>
    </source>
</evidence>
<feature type="domain" description="Glutaredoxin" evidence="1">
    <location>
        <begin position="9"/>
        <end position="69"/>
    </location>
</feature>
<evidence type="ECO:0000313" key="3">
    <source>
        <dbReference type="Proteomes" id="UP000503222"/>
    </source>
</evidence>